<evidence type="ECO:0000256" key="2">
    <source>
        <dbReference type="ARBA" id="ARBA00004496"/>
    </source>
</evidence>
<dbReference type="PROSITE" id="PS00589">
    <property type="entry name" value="PTS_HPR_SER"/>
    <property type="match status" value="1"/>
</dbReference>
<sequence>MVEAKAIVQNKTGLHARPATIVVTESKKFKSNIFFKKGDKEVNIKSLLGLLSLAVKQGDEIVIKADGEDEREAVETMKNLVENMNE</sequence>
<evidence type="ECO:0000313" key="7">
    <source>
        <dbReference type="EMBL" id="SHE38446.1"/>
    </source>
</evidence>
<dbReference type="NCBIfam" id="TIGR01003">
    <property type="entry name" value="PTS_HPr_family"/>
    <property type="match status" value="1"/>
</dbReference>
<dbReference type="RefSeq" id="WP_073247694.1">
    <property type="nucleotide sequence ID" value="NZ_FQVG01000003.1"/>
</dbReference>
<dbReference type="InterPro" id="IPR035895">
    <property type="entry name" value="HPr-like_sf"/>
</dbReference>
<dbReference type="Proteomes" id="UP000184423">
    <property type="component" value="Unassembled WGS sequence"/>
</dbReference>
<accession>A0A1M4T1U3</accession>
<dbReference type="EMBL" id="FQVG01000003">
    <property type="protein sequence ID" value="SHE38446.1"/>
    <property type="molecule type" value="Genomic_DNA"/>
</dbReference>
<dbReference type="InterPro" id="IPR050399">
    <property type="entry name" value="HPr"/>
</dbReference>
<dbReference type="GO" id="GO:0009401">
    <property type="term" value="P:phosphoenolpyruvate-dependent sugar phosphotransferase system"/>
    <property type="evidence" value="ECO:0007669"/>
    <property type="project" value="UniProtKB-KW"/>
</dbReference>
<dbReference type="PROSITE" id="PS51350">
    <property type="entry name" value="PTS_HPR_DOM"/>
    <property type="match status" value="1"/>
</dbReference>
<dbReference type="PANTHER" id="PTHR33705:SF2">
    <property type="entry name" value="PHOSPHOCARRIER PROTEIN NPR"/>
    <property type="match status" value="1"/>
</dbReference>
<comment type="subcellular location">
    <subcellularLocation>
        <location evidence="2">Cytoplasm</location>
    </subcellularLocation>
</comment>
<evidence type="ECO:0000256" key="1">
    <source>
        <dbReference type="ARBA" id="ARBA00003681"/>
    </source>
</evidence>
<evidence type="ECO:0000313" key="8">
    <source>
        <dbReference type="Proteomes" id="UP000184423"/>
    </source>
</evidence>
<evidence type="ECO:0000256" key="5">
    <source>
        <dbReference type="ARBA" id="ARBA00022683"/>
    </source>
</evidence>
<dbReference type="PANTHER" id="PTHR33705">
    <property type="entry name" value="PHOSPHOCARRIER PROTEIN HPR"/>
    <property type="match status" value="1"/>
</dbReference>
<proteinExistence type="predicted"/>
<dbReference type="InterPro" id="IPR002114">
    <property type="entry name" value="PTS_HPr_Ser_P_site"/>
</dbReference>
<dbReference type="GO" id="GO:0005737">
    <property type="term" value="C:cytoplasm"/>
    <property type="evidence" value="ECO:0007669"/>
    <property type="project" value="UniProtKB-SubCell"/>
</dbReference>
<gene>
    <name evidence="7" type="ORF">SAMN02746091_00285</name>
</gene>
<evidence type="ECO:0000256" key="4">
    <source>
        <dbReference type="ARBA" id="ARBA00022490"/>
    </source>
</evidence>
<keyword evidence="4" id="KW-0963">Cytoplasm</keyword>
<dbReference type="PRINTS" id="PR00107">
    <property type="entry name" value="PHOSPHOCPHPR"/>
</dbReference>
<comment type="function">
    <text evidence="1">General (non sugar-specific) component of the phosphoenolpyruvate-dependent sugar phosphotransferase system (sugar PTS). This major carbohydrate active-transport system catalyzes the phosphorylation of incoming sugar substrates concomitantly with their translocation across the cell membrane. The phosphoryl group from phosphoenolpyruvate (PEP) is transferred to the phosphoryl carrier protein HPr by enzyme I. Phospho-HPr then transfers it to the PTS EIIA domain.</text>
</comment>
<organism evidence="7 8">
    <name type="scientific">Caloramator proteoclasticus DSM 10124</name>
    <dbReference type="NCBI Taxonomy" id="1121262"/>
    <lineage>
        <taxon>Bacteria</taxon>
        <taxon>Bacillati</taxon>
        <taxon>Bacillota</taxon>
        <taxon>Clostridia</taxon>
        <taxon>Eubacteriales</taxon>
        <taxon>Clostridiaceae</taxon>
        <taxon>Caloramator</taxon>
    </lineage>
</organism>
<dbReference type="InterPro" id="IPR001020">
    <property type="entry name" value="PTS_HPr_His_P_site"/>
</dbReference>
<dbReference type="CDD" id="cd00367">
    <property type="entry name" value="PTS-HPr_like"/>
    <property type="match status" value="1"/>
</dbReference>
<keyword evidence="8" id="KW-1185">Reference proteome</keyword>
<reference evidence="8" key="1">
    <citation type="submission" date="2016-11" db="EMBL/GenBank/DDBJ databases">
        <authorList>
            <person name="Varghese N."/>
            <person name="Submissions S."/>
        </authorList>
    </citation>
    <scope>NUCLEOTIDE SEQUENCE [LARGE SCALE GENOMIC DNA]</scope>
    <source>
        <strain evidence="8">DSM 10124</strain>
    </source>
</reference>
<evidence type="ECO:0000259" key="6">
    <source>
        <dbReference type="PROSITE" id="PS51350"/>
    </source>
</evidence>
<feature type="domain" description="HPr" evidence="6">
    <location>
        <begin position="1"/>
        <end position="86"/>
    </location>
</feature>
<keyword evidence="5" id="KW-0598">Phosphotransferase system</keyword>
<dbReference type="SUPFAM" id="SSF55594">
    <property type="entry name" value="HPr-like"/>
    <property type="match status" value="1"/>
</dbReference>
<name>A0A1M4T1U3_9CLOT</name>
<dbReference type="PROSITE" id="PS00369">
    <property type="entry name" value="PTS_HPR_HIS"/>
    <property type="match status" value="1"/>
</dbReference>
<dbReference type="Pfam" id="PF00381">
    <property type="entry name" value="PTS-HPr"/>
    <property type="match status" value="1"/>
</dbReference>
<dbReference type="InterPro" id="IPR000032">
    <property type="entry name" value="HPr-like"/>
</dbReference>
<dbReference type="Gene3D" id="3.30.1340.10">
    <property type="entry name" value="HPr-like"/>
    <property type="match status" value="1"/>
</dbReference>
<protein>
    <recommendedName>
        <fullName evidence="3">Phosphocarrier protein HPr</fullName>
    </recommendedName>
</protein>
<dbReference type="AlphaFoldDB" id="A0A1M4T1U3"/>
<evidence type="ECO:0000256" key="3">
    <source>
        <dbReference type="ARBA" id="ARBA00020422"/>
    </source>
</evidence>